<reference evidence="2 3" key="1">
    <citation type="submission" date="2018-11" db="EMBL/GenBank/DDBJ databases">
        <title>Whole genome sequence of Streptomyces paromomycinus NBRC 15454(T).</title>
        <authorList>
            <person name="Komaki H."/>
            <person name="Tamura T."/>
        </authorList>
    </citation>
    <scope>NUCLEOTIDE SEQUENCE [LARGE SCALE GENOMIC DNA]</scope>
    <source>
        <strain evidence="2 3">NBRC 15454</strain>
    </source>
</reference>
<evidence type="ECO:0000313" key="2">
    <source>
        <dbReference type="EMBL" id="GCD48049.1"/>
    </source>
</evidence>
<proteinExistence type="predicted"/>
<sequence>MESSLQLRNTAVFGAGPPFGAEGSVMEHRVSVQELLVGLELAVDSGEHRSWAVRCAHALGLEGIAVSLRWGAELVWFSDDISARLEDAQFTLGEGPGVTTDFSEVPYQVPDLGAGAGERWPHFVVEAQSLGVRAVFVWPVRTGGARFGALTGYRRTPGPLSAGQAADGLRVADALAGRLLTWRPDTGEAMPHDGPGAAGAVDLHWVEVHQATGVLSCRLGVPLEEALVRLRARAFASGRPLTETARDILQDLPP</sequence>
<dbReference type="GO" id="GO:0003723">
    <property type="term" value="F:RNA binding"/>
    <property type="evidence" value="ECO:0007669"/>
    <property type="project" value="InterPro"/>
</dbReference>
<dbReference type="InterPro" id="IPR036388">
    <property type="entry name" value="WH-like_DNA-bd_sf"/>
</dbReference>
<evidence type="ECO:0000259" key="1">
    <source>
        <dbReference type="SMART" id="SM01012"/>
    </source>
</evidence>
<dbReference type="Gene3D" id="1.10.10.10">
    <property type="entry name" value="Winged helix-like DNA-binding domain superfamily/Winged helix DNA-binding domain"/>
    <property type="match status" value="1"/>
</dbReference>
<dbReference type="SUPFAM" id="SSF55781">
    <property type="entry name" value="GAF domain-like"/>
    <property type="match status" value="1"/>
</dbReference>
<dbReference type="AlphaFoldDB" id="A0A401WFL0"/>
<name>A0A401WFL0_STREY</name>
<accession>A0A401WFL0</accession>
<evidence type="ECO:0000313" key="3">
    <source>
        <dbReference type="Proteomes" id="UP000286746"/>
    </source>
</evidence>
<organism evidence="2 3">
    <name type="scientific">Streptomyces paromomycinus</name>
    <name type="common">Streptomyces rimosus subsp. paromomycinus</name>
    <dbReference type="NCBI Taxonomy" id="92743"/>
    <lineage>
        <taxon>Bacteria</taxon>
        <taxon>Bacillati</taxon>
        <taxon>Actinomycetota</taxon>
        <taxon>Actinomycetes</taxon>
        <taxon>Kitasatosporales</taxon>
        <taxon>Streptomycetaceae</taxon>
        <taxon>Streptomyces</taxon>
    </lineage>
</organism>
<dbReference type="EMBL" id="BHZD01000001">
    <property type="protein sequence ID" value="GCD48049.1"/>
    <property type="molecule type" value="Genomic_DNA"/>
</dbReference>
<comment type="caution">
    <text evidence="2">The sequence shown here is derived from an EMBL/GenBank/DDBJ whole genome shotgun (WGS) entry which is preliminary data.</text>
</comment>
<dbReference type="InterPro" id="IPR005561">
    <property type="entry name" value="ANTAR"/>
</dbReference>
<keyword evidence="3" id="KW-1185">Reference proteome</keyword>
<protein>
    <recommendedName>
        <fullName evidence="1">ANTAR domain-containing protein</fullName>
    </recommendedName>
</protein>
<dbReference type="SMART" id="SM01012">
    <property type="entry name" value="ANTAR"/>
    <property type="match status" value="1"/>
</dbReference>
<feature type="domain" description="ANTAR" evidence="1">
    <location>
        <begin position="171"/>
        <end position="249"/>
    </location>
</feature>
<dbReference type="Proteomes" id="UP000286746">
    <property type="component" value="Unassembled WGS sequence"/>
</dbReference>
<gene>
    <name evidence="2" type="ORF">GKJPGBOP_07845</name>
</gene>